<evidence type="ECO:0000313" key="2">
    <source>
        <dbReference type="EMBL" id="PWJ34188.1"/>
    </source>
</evidence>
<dbReference type="InterPro" id="IPR001623">
    <property type="entry name" value="DnaJ_domain"/>
</dbReference>
<dbReference type="EMBL" id="QGDO01000011">
    <property type="protein sequence ID" value="PWJ34188.1"/>
    <property type="molecule type" value="Genomic_DNA"/>
</dbReference>
<dbReference type="AlphaFoldDB" id="A0A315YZ57"/>
<dbReference type="SUPFAM" id="SSF46565">
    <property type="entry name" value="Chaperone J-domain"/>
    <property type="match status" value="1"/>
</dbReference>
<evidence type="ECO:0000259" key="1">
    <source>
        <dbReference type="PROSITE" id="PS50076"/>
    </source>
</evidence>
<dbReference type="Pfam" id="PF00226">
    <property type="entry name" value="DnaJ"/>
    <property type="match status" value="1"/>
</dbReference>
<evidence type="ECO:0000313" key="3">
    <source>
        <dbReference type="Proteomes" id="UP000245535"/>
    </source>
</evidence>
<dbReference type="PROSITE" id="PS50076">
    <property type="entry name" value="DNAJ_2"/>
    <property type="match status" value="1"/>
</dbReference>
<dbReference type="PRINTS" id="PR00625">
    <property type="entry name" value="JDOMAIN"/>
</dbReference>
<dbReference type="Proteomes" id="UP000245535">
    <property type="component" value="Unassembled WGS sequence"/>
</dbReference>
<keyword evidence="3" id="KW-1185">Reference proteome</keyword>
<dbReference type="InterPro" id="IPR036869">
    <property type="entry name" value="J_dom_sf"/>
</dbReference>
<dbReference type="OrthoDB" id="1495940at2"/>
<gene>
    <name evidence="2" type="ORF">BC781_11198</name>
</gene>
<feature type="domain" description="J" evidence="1">
    <location>
        <begin position="4"/>
        <end position="71"/>
    </location>
</feature>
<proteinExistence type="predicted"/>
<dbReference type="SMART" id="SM00271">
    <property type="entry name" value="DnaJ"/>
    <property type="match status" value="1"/>
</dbReference>
<organism evidence="2 3">
    <name type="scientific">Sediminitomix flava</name>
    <dbReference type="NCBI Taxonomy" id="379075"/>
    <lineage>
        <taxon>Bacteria</taxon>
        <taxon>Pseudomonadati</taxon>
        <taxon>Bacteroidota</taxon>
        <taxon>Cytophagia</taxon>
        <taxon>Cytophagales</taxon>
        <taxon>Flammeovirgaceae</taxon>
        <taxon>Sediminitomix</taxon>
    </lineage>
</organism>
<accession>A0A315YZ57</accession>
<dbReference type="PANTHER" id="PTHR44743:SF5">
    <property type="entry name" value="CHAPERONE DNAJ-DOMAIN SUPERFAMILY PROTEIN"/>
    <property type="match status" value="1"/>
</dbReference>
<comment type="caution">
    <text evidence="2">The sequence shown here is derived from an EMBL/GenBank/DDBJ whole genome shotgun (WGS) entry which is preliminary data.</text>
</comment>
<sequence>MNADYYRLLGLRRGCASEEVKEAYIGFLLKFDQLRIDGELGASEKQQFLEIENAYKVLSDTEKRTAYDRTLDEGENG</sequence>
<name>A0A315YZ57_SEDFL</name>
<dbReference type="RefSeq" id="WP_109623035.1">
    <property type="nucleotide sequence ID" value="NZ_QGDO01000011.1"/>
</dbReference>
<reference evidence="2 3" key="1">
    <citation type="submission" date="2018-03" db="EMBL/GenBank/DDBJ databases">
        <title>Genomic Encyclopedia of Archaeal and Bacterial Type Strains, Phase II (KMG-II): from individual species to whole genera.</title>
        <authorList>
            <person name="Goeker M."/>
        </authorList>
    </citation>
    <scope>NUCLEOTIDE SEQUENCE [LARGE SCALE GENOMIC DNA]</scope>
    <source>
        <strain evidence="2 3">DSM 28229</strain>
    </source>
</reference>
<dbReference type="CDD" id="cd06257">
    <property type="entry name" value="DnaJ"/>
    <property type="match status" value="1"/>
</dbReference>
<dbReference type="Gene3D" id="1.10.287.110">
    <property type="entry name" value="DnaJ domain"/>
    <property type="match status" value="1"/>
</dbReference>
<dbReference type="PANTHER" id="PTHR44743">
    <property type="entry name" value="PUTATIVE, EXPRESSED-RELATED"/>
    <property type="match status" value="1"/>
</dbReference>
<protein>
    <submittedName>
        <fullName evidence="2">DnaJ-like protein</fullName>
    </submittedName>
</protein>